<protein>
    <submittedName>
        <fullName evidence="1">Uncharacterized protein</fullName>
    </submittedName>
</protein>
<dbReference type="EMBL" id="MU155285">
    <property type="protein sequence ID" value="KAF9476697.1"/>
    <property type="molecule type" value="Genomic_DNA"/>
</dbReference>
<reference evidence="1" key="1">
    <citation type="submission" date="2020-11" db="EMBL/GenBank/DDBJ databases">
        <authorList>
            <consortium name="DOE Joint Genome Institute"/>
            <person name="Ahrendt S."/>
            <person name="Riley R."/>
            <person name="Andreopoulos W."/>
            <person name="Labutti K."/>
            <person name="Pangilinan J."/>
            <person name="Ruiz-Duenas F.J."/>
            <person name="Barrasa J.M."/>
            <person name="Sanchez-Garcia M."/>
            <person name="Camarero S."/>
            <person name="Miyauchi S."/>
            <person name="Serrano A."/>
            <person name="Linde D."/>
            <person name="Babiker R."/>
            <person name="Drula E."/>
            <person name="Ayuso-Fernandez I."/>
            <person name="Pacheco R."/>
            <person name="Padilla G."/>
            <person name="Ferreira P."/>
            <person name="Barriuso J."/>
            <person name="Kellner H."/>
            <person name="Castanera R."/>
            <person name="Alfaro M."/>
            <person name="Ramirez L."/>
            <person name="Pisabarro A.G."/>
            <person name="Kuo A."/>
            <person name="Tritt A."/>
            <person name="Lipzen A."/>
            <person name="He G."/>
            <person name="Yan M."/>
            <person name="Ng V."/>
            <person name="Cullen D."/>
            <person name="Martin F."/>
            <person name="Rosso M.-N."/>
            <person name="Henrissat B."/>
            <person name="Hibbett D."/>
            <person name="Martinez A.T."/>
            <person name="Grigoriev I.V."/>
        </authorList>
    </citation>
    <scope>NUCLEOTIDE SEQUENCE</scope>
    <source>
        <strain evidence="1">CIRM-BRFM 674</strain>
    </source>
</reference>
<dbReference type="Proteomes" id="UP000807469">
    <property type="component" value="Unassembled WGS sequence"/>
</dbReference>
<dbReference type="OrthoDB" id="3028286at2759"/>
<keyword evidence="2" id="KW-1185">Reference proteome</keyword>
<sequence length="57" mass="6126">MSRHVRQTSNSGITGPIRFTAKENALKATATRQALSEVTTAAVNRNLKVCYSSFLGA</sequence>
<proteinExistence type="predicted"/>
<evidence type="ECO:0000313" key="2">
    <source>
        <dbReference type="Proteomes" id="UP000807469"/>
    </source>
</evidence>
<gene>
    <name evidence="1" type="ORF">BDN70DRAFT_882085</name>
</gene>
<name>A0A9P5YVZ4_9AGAR</name>
<organism evidence="1 2">
    <name type="scientific">Pholiota conissans</name>
    <dbReference type="NCBI Taxonomy" id="109636"/>
    <lineage>
        <taxon>Eukaryota</taxon>
        <taxon>Fungi</taxon>
        <taxon>Dikarya</taxon>
        <taxon>Basidiomycota</taxon>
        <taxon>Agaricomycotina</taxon>
        <taxon>Agaricomycetes</taxon>
        <taxon>Agaricomycetidae</taxon>
        <taxon>Agaricales</taxon>
        <taxon>Agaricineae</taxon>
        <taxon>Strophariaceae</taxon>
        <taxon>Pholiota</taxon>
    </lineage>
</organism>
<accession>A0A9P5YVZ4</accession>
<dbReference type="AlphaFoldDB" id="A0A9P5YVZ4"/>
<evidence type="ECO:0000313" key="1">
    <source>
        <dbReference type="EMBL" id="KAF9476697.1"/>
    </source>
</evidence>
<comment type="caution">
    <text evidence="1">The sequence shown here is derived from an EMBL/GenBank/DDBJ whole genome shotgun (WGS) entry which is preliminary data.</text>
</comment>